<sequence length="494" mass="56684">MSEMQRDDKPADFLLPESVKNWFTHIYTHLISGNVTEMARLYDREFASLTNNYFKQTSWPEPSAIESLVDEDPTFLLLYKQIYFRHMFSKLSPGMDLKVESWNTYCAIFDGILDKSLELEALPSQWLFDIVGEFVYQYQSFCQYRAKVGSKSDAEIALFKANESIWDTTKVLNYLQAIVRYSNIVEILKNDDDGSKGVPTPSDAIKELGYFSLVCLSRAHVLYGDYYTSLKLLEPFDFYNKKSGVDAKKSNSQIYEKSPSCHVSAFYHMGVAQLMLEDFAGAVRSFSTIILQVNRGRNYYSRFSDYDQLSKMTEKALALLSIAVFLCPGQKVTDQVHSLIREKYQEKQAKLQKGDLSVLNELFSYAAPKFIMPACTSPDKPVNRSAELPQLQQKLFSEIVARQQHVPAVRSYVKLYRSISLAKLAGFRGVDEQQARAELLAYKLHGDAFKSDVHYYLENDLVLVDDEVSNQRTGEFFMNHIHRFARIVDECAVE</sequence>
<dbReference type="Proteomes" id="UP001146120">
    <property type="component" value="Unassembled WGS sequence"/>
</dbReference>
<dbReference type="GO" id="GO:0033290">
    <property type="term" value="C:eukaryotic 48S preinitiation complex"/>
    <property type="evidence" value="ECO:0007669"/>
    <property type="project" value="UniProtKB-UniRule"/>
</dbReference>
<dbReference type="HAMAP" id="MF_03011">
    <property type="entry name" value="eIF3l"/>
    <property type="match status" value="1"/>
</dbReference>
<name>A0AAV2YMM2_9STRA</name>
<evidence type="ECO:0000256" key="1">
    <source>
        <dbReference type="ARBA" id="ARBA00022490"/>
    </source>
</evidence>
<keyword evidence="3 4" id="KW-0648">Protein biosynthesis</keyword>
<dbReference type="InterPro" id="IPR019382">
    <property type="entry name" value="eIF3l"/>
</dbReference>
<dbReference type="InterPro" id="IPR011990">
    <property type="entry name" value="TPR-like_helical_dom_sf"/>
</dbReference>
<dbReference type="GO" id="GO:0016282">
    <property type="term" value="C:eukaryotic 43S preinitiation complex"/>
    <property type="evidence" value="ECO:0007669"/>
    <property type="project" value="UniProtKB-UniRule"/>
</dbReference>
<comment type="subunit">
    <text evidence="4">Component of the eukaryotic translation initiation factor 3 (eIF-3) complex.</text>
</comment>
<dbReference type="Pfam" id="PF10255">
    <property type="entry name" value="Paf67"/>
    <property type="match status" value="1"/>
</dbReference>
<comment type="function">
    <text evidence="4">Component of the eukaryotic translation initiation factor 3 (eIF-3) complex, which is involved in protein synthesis of a specialized repertoire of mRNAs and, together with other initiation factors, stimulates binding of mRNA and methionyl-tRNAi to the 40S ribosome. The eIF-3 complex specifically targets and initiates translation of a subset of mRNAs involved in cell proliferation.</text>
</comment>
<evidence type="ECO:0000256" key="3">
    <source>
        <dbReference type="ARBA" id="ARBA00022917"/>
    </source>
</evidence>
<dbReference type="GO" id="GO:0001732">
    <property type="term" value="P:formation of cytoplasmic translation initiation complex"/>
    <property type="evidence" value="ECO:0007669"/>
    <property type="project" value="UniProtKB-UniRule"/>
</dbReference>
<keyword evidence="6" id="KW-1185">Reference proteome</keyword>
<evidence type="ECO:0000256" key="2">
    <source>
        <dbReference type="ARBA" id="ARBA00022540"/>
    </source>
</evidence>
<keyword evidence="2 4" id="KW-0396">Initiation factor</keyword>
<dbReference type="PANTHER" id="PTHR13242:SF0">
    <property type="entry name" value="EUKARYOTIC TRANSLATION INITIATION FACTOR 3 SUBUNIT L"/>
    <property type="match status" value="1"/>
</dbReference>
<dbReference type="PANTHER" id="PTHR13242">
    <property type="entry name" value="EUKARYOTIC TRANSLATION INITIATION FACTOR 3"/>
    <property type="match status" value="1"/>
</dbReference>
<evidence type="ECO:0000313" key="5">
    <source>
        <dbReference type="EMBL" id="DAZ94558.1"/>
    </source>
</evidence>
<dbReference type="EMBL" id="DAKRPA010000244">
    <property type="protein sequence ID" value="DAZ94558.1"/>
    <property type="molecule type" value="Genomic_DNA"/>
</dbReference>
<comment type="subcellular location">
    <subcellularLocation>
        <location evidence="4">Cytoplasm</location>
    </subcellularLocation>
</comment>
<proteinExistence type="inferred from homology"/>
<dbReference type="SUPFAM" id="SSF48452">
    <property type="entry name" value="TPR-like"/>
    <property type="match status" value="1"/>
</dbReference>
<protein>
    <recommendedName>
        <fullName evidence="4">Eukaryotic translation initiation factor 3 subunit L</fullName>
        <shortName evidence="4">eIF3l</shortName>
    </recommendedName>
</protein>
<comment type="caution">
    <text evidence="5">The sequence shown here is derived from an EMBL/GenBank/DDBJ whole genome shotgun (WGS) entry which is preliminary data.</text>
</comment>
<gene>
    <name evidence="5" type="ORF">N0F65_004174</name>
</gene>
<reference evidence="5" key="2">
    <citation type="journal article" date="2023" name="Microbiol Resour">
        <title>Decontamination and Annotation of the Draft Genome Sequence of the Oomycete Lagenidium giganteum ARSEF 373.</title>
        <authorList>
            <person name="Morgan W.R."/>
            <person name="Tartar A."/>
        </authorList>
    </citation>
    <scope>NUCLEOTIDE SEQUENCE</scope>
    <source>
        <strain evidence="5">ARSEF 373</strain>
    </source>
</reference>
<reference evidence="5" key="1">
    <citation type="submission" date="2022-11" db="EMBL/GenBank/DDBJ databases">
        <authorList>
            <person name="Morgan W.R."/>
            <person name="Tartar A."/>
        </authorList>
    </citation>
    <scope>NUCLEOTIDE SEQUENCE</scope>
    <source>
        <strain evidence="5">ARSEF 373</strain>
    </source>
</reference>
<evidence type="ECO:0000313" key="6">
    <source>
        <dbReference type="Proteomes" id="UP001146120"/>
    </source>
</evidence>
<evidence type="ECO:0000256" key="4">
    <source>
        <dbReference type="HAMAP-Rule" id="MF_03011"/>
    </source>
</evidence>
<dbReference type="GO" id="GO:0003743">
    <property type="term" value="F:translation initiation factor activity"/>
    <property type="evidence" value="ECO:0007669"/>
    <property type="project" value="UniProtKB-UniRule"/>
</dbReference>
<comment type="similarity">
    <text evidence="4">Belongs to the eIF-3 subunit L family.</text>
</comment>
<accession>A0AAV2YMM2</accession>
<keyword evidence="1 4" id="KW-0963">Cytoplasm</keyword>
<organism evidence="5 6">
    <name type="scientific">Lagenidium giganteum</name>
    <dbReference type="NCBI Taxonomy" id="4803"/>
    <lineage>
        <taxon>Eukaryota</taxon>
        <taxon>Sar</taxon>
        <taxon>Stramenopiles</taxon>
        <taxon>Oomycota</taxon>
        <taxon>Peronosporomycetes</taxon>
        <taxon>Pythiales</taxon>
        <taxon>Pythiaceae</taxon>
    </lineage>
</organism>
<dbReference type="AlphaFoldDB" id="A0AAV2YMM2"/>
<dbReference type="GO" id="GO:0005852">
    <property type="term" value="C:eukaryotic translation initiation factor 3 complex"/>
    <property type="evidence" value="ECO:0007669"/>
    <property type="project" value="UniProtKB-UniRule"/>
</dbReference>